<evidence type="ECO:0000313" key="7">
    <source>
        <dbReference type="Proteomes" id="UP001374579"/>
    </source>
</evidence>
<name>A0AAN9BEJ3_9CAEN</name>
<keyword evidence="7" id="KW-1185">Reference proteome</keyword>
<dbReference type="PROSITE" id="PS00530">
    <property type="entry name" value="RNASE_T2_1"/>
    <property type="match status" value="1"/>
</dbReference>
<dbReference type="CDD" id="cd01061">
    <property type="entry name" value="RNase_T2_euk"/>
    <property type="match status" value="1"/>
</dbReference>
<keyword evidence="2" id="KW-1015">Disulfide bond</keyword>
<proteinExistence type="inferred from homology"/>
<dbReference type="GO" id="GO:0006401">
    <property type="term" value="P:RNA catabolic process"/>
    <property type="evidence" value="ECO:0007669"/>
    <property type="project" value="TreeGrafter"/>
</dbReference>
<feature type="active site" evidence="3">
    <location>
        <position position="69"/>
    </location>
</feature>
<dbReference type="InterPro" id="IPR036430">
    <property type="entry name" value="RNase_T2-like_sf"/>
</dbReference>
<dbReference type="InterPro" id="IPR001568">
    <property type="entry name" value="RNase_T2-like"/>
</dbReference>
<evidence type="ECO:0000256" key="3">
    <source>
        <dbReference type="PIRSR" id="PIRSR633697-1"/>
    </source>
</evidence>
<protein>
    <submittedName>
        <fullName evidence="6">Uncharacterized protein</fullName>
    </submittedName>
</protein>
<evidence type="ECO:0000256" key="5">
    <source>
        <dbReference type="SAM" id="SignalP"/>
    </source>
</evidence>
<dbReference type="SUPFAM" id="SSF55895">
    <property type="entry name" value="Ribonuclease Rh-like"/>
    <property type="match status" value="1"/>
</dbReference>
<reference evidence="6 7" key="1">
    <citation type="submission" date="2024-02" db="EMBL/GenBank/DDBJ databases">
        <title>Chromosome-scale genome assembly of the rough periwinkle Littorina saxatilis.</title>
        <authorList>
            <person name="De Jode A."/>
            <person name="Faria R."/>
            <person name="Formenti G."/>
            <person name="Sims Y."/>
            <person name="Smith T.P."/>
            <person name="Tracey A."/>
            <person name="Wood J.M.D."/>
            <person name="Zagrodzka Z.B."/>
            <person name="Johannesson K."/>
            <person name="Butlin R.K."/>
            <person name="Leder E.H."/>
        </authorList>
    </citation>
    <scope>NUCLEOTIDE SEQUENCE [LARGE SCALE GENOMIC DNA]</scope>
    <source>
        <strain evidence="6">Snail1</strain>
        <tissue evidence="6">Muscle</tissue>
    </source>
</reference>
<dbReference type="AlphaFoldDB" id="A0AAN9BEJ3"/>
<feature type="active site" evidence="3">
    <location>
        <position position="122"/>
    </location>
</feature>
<sequence length="277" mass="31560">MMLYLTLPLMALCATVGGISLDKRSKCPPSKEWDIMKLTQSWPPAVCIYLQNEKKKCDISSNITSWVIHGLWPTQTGTECPNFCRDDWKFNLTQVQALRPRLDFNWPSIDFDGKPEYSWTHEWEKHGTCGATLPAIKDELDYFNVTLGLHEHFNLSLILQKSGMNPSAKNAYKAKDFMTAFKKGLGVAPSVTCVKDKEDEKFYIEQVEICLNKDFKPIDCQSYQSAPVEDLLFKPESWLQGGRVDEGVLRDVLIDCGSDSDVVYYKPMPSKQRKVLA</sequence>
<dbReference type="Gene3D" id="3.90.730.10">
    <property type="entry name" value="Ribonuclease T2-like"/>
    <property type="match status" value="1"/>
</dbReference>
<organism evidence="6 7">
    <name type="scientific">Littorina saxatilis</name>
    <dbReference type="NCBI Taxonomy" id="31220"/>
    <lineage>
        <taxon>Eukaryota</taxon>
        <taxon>Metazoa</taxon>
        <taxon>Spiralia</taxon>
        <taxon>Lophotrochozoa</taxon>
        <taxon>Mollusca</taxon>
        <taxon>Gastropoda</taxon>
        <taxon>Caenogastropoda</taxon>
        <taxon>Littorinimorpha</taxon>
        <taxon>Littorinoidea</taxon>
        <taxon>Littorinidae</taxon>
        <taxon>Littorina</taxon>
    </lineage>
</organism>
<evidence type="ECO:0000256" key="2">
    <source>
        <dbReference type="ARBA" id="ARBA00023157"/>
    </source>
</evidence>
<dbReference type="EMBL" id="JBAMIC010000008">
    <property type="protein sequence ID" value="KAK7103739.1"/>
    <property type="molecule type" value="Genomic_DNA"/>
</dbReference>
<dbReference type="InterPro" id="IPR018188">
    <property type="entry name" value="RNase_T2_His_AS_1"/>
</dbReference>
<gene>
    <name evidence="6" type="ORF">V1264_018581</name>
</gene>
<dbReference type="PANTHER" id="PTHR11240">
    <property type="entry name" value="RIBONUCLEASE T2"/>
    <property type="match status" value="1"/>
</dbReference>
<feature type="chain" id="PRO_5042847858" evidence="5">
    <location>
        <begin position="19"/>
        <end position="277"/>
    </location>
</feature>
<dbReference type="PANTHER" id="PTHR11240:SF22">
    <property type="entry name" value="RIBONUCLEASE T2"/>
    <property type="match status" value="1"/>
</dbReference>
<dbReference type="GO" id="GO:0005576">
    <property type="term" value="C:extracellular region"/>
    <property type="evidence" value="ECO:0007669"/>
    <property type="project" value="TreeGrafter"/>
</dbReference>
<feature type="active site" evidence="3">
    <location>
        <position position="126"/>
    </location>
</feature>
<accession>A0AAN9BEJ3</accession>
<comment type="caution">
    <text evidence="6">The sequence shown here is derived from an EMBL/GenBank/DDBJ whole genome shotgun (WGS) entry which is preliminary data.</text>
</comment>
<dbReference type="InterPro" id="IPR033697">
    <property type="entry name" value="Ribonuclease_T2_eukaryotic"/>
</dbReference>
<dbReference type="Pfam" id="PF00445">
    <property type="entry name" value="Ribonuclease_T2"/>
    <property type="match status" value="1"/>
</dbReference>
<dbReference type="Proteomes" id="UP001374579">
    <property type="component" value="Unassembled WGS sequence"/>
</dbReference>
<comment type="similarity">
    <text evidence="1 4">Belongs to the RNase T2 family.</text>
</comment>
<evidence type="ECO:0000313" key="6">
    <source>
        <dbReference type="EMBL" id="KAK7103739.1"/>
    </source>
</evidence>
<dbReference type="GO" id="GO:0003723">
    <property type="term" value="F:RNA binding"/>
    <property type="evidence" value="ECO:0007669"/>
    <property type="project" value="InterPro"/>
</dbReference>
<feature type="signal peptide" evidence="5">
    <location>
        <begin position="1"/>
        <end position="18"/>
    </location>
</feature>
<evidence type="ECO:0000256" key="4">
    <source>
        <dbReference type="RuleBase" id="RU004328"/>
    </source>
</evidence>
<dbReference type="GO" id="GO:0033897">
    <property type="term" value="F:ribonuclease T2 activity"/>
    <property type="evidence" value="ECO:0007669"/>
    <property type="project" value="InterPro"/>
</dbReference>
<evidence type="ECO:0000256" key="1">
    <source>
        <dbReference type="ARBA" id="ARBA00007469"/>
    </source>
</evidence>
<keyword evidence="5" id="KW-0732">Signal</keyword>